<reference evidence="1 2" key="1">
    <citation type="journal article" date="2019" name="Sci. Rep.">
        <title>Orb-weaving spider Araneus ventricosus genome elucidates the spidroin gene catalogue.</title>
        <authorList>
            <person name="Kono N."/>
            <person name="Nakamura H."/>
            <person name="Ohtoshi R."/>
            <person name="Moran D.A.P."/>
            <person name="Shinohara A."/>
            <person name="Yoshida Y."/>
            <person name="Fujiwara M."/>
            <person name="Mori M."/>
            <person name="Tomita M."/>
            <person name="Arakawa K."/>
        </authorList>
    </citation>
    <scope>NUCLEOTIDE SEQUENCE [LARGE SCALE GENOMIC DNA]</scope>
</reference>
<dbReference type="AlphaFoldDB" id="A0A4Y2QTR4"/>
<protein>
    <submittedName>
        <fullName evidence="1">Uncharacterized protein</fullName>
    </submittedName>
</protein>
<organism evidence="1 2">
    <name type="scientific">Araneus ventricosus</name>
    <name type="common">Orbweaver spider</name>
    <name type="synonym">Epeira ventricosa</name>
    <dbReference type="NCBI Taxonomy" id="182803"/>
    <lineage>
        <taxon>Eukaryota</taxon>
        <taxon>Metazoa</taxon>
        <taxon>Ecdysozoa</taxon>
        <taxon>Arthropoda</taxon>
        <taxon>Chelicerata</taxon>
        <taxon>Arachnida</taxon>
        <taxon>Araneae</taxon>
        <taxon>Araneomorphae</taxon>
        <taxon>Entelegynae</taxon>
        <taxon>Araneoidea</taxon>
        <taxon>Araneidae</taxon>
        <taxon>Araneus</taxon>
    </lineage>
</organism>
<name>A0A4Y2QTR4_ARAVE</name>
<gene>
    <name evidence="1" type="ORF">AVEN_137839_1</name>
</gene>
<sequence>MNNMQDNINLEILKDKIISFKVFMQLPNCSLPYCWKNTTVEKCNLCLKCGGCMWRVHKCGLLKLALDQVLHSFCPQFHWGQKMQQGHDHINALATEAGVLSQVPHSALEFHWESRGRCNRGCRPHKCSC</sequence>
<dbReference type="Proteomes" id="UP000499080">
    <property type="component" value="Unassembled WGS sequence"/>
</dbReference>
<evidence type="ECO:0000313" key="2">
    <source>
        <dbReference type="Proteomes" id="UP000499080"/>
    </source>
</evidence>
<keyword evidence="2" id="KW-1185">Reference proteome</keyword>
<accession>A0A4Y2QTR4</accession>
<comment type="caution">
    <text evidence="1">The sequence shown here is derived from an EMBL/GenBank/DDBJ whole genome shotgun (WGS) entry which is preliminary data.</text>
</comment>
<evidence type="ECO:0000313" key="1">
    <source>
        <dbReference type="EMBL" id="GBN66626.1"/>
    </source>
</evidence>
<proteinExistence type="predicted"/>
<dbReference type="EMBL" id="BGPR01014774">
    <property type="protein sequence ID" value="GBN66626.1"/>
    <property type="molecule type" value="Genomic_DNA"/>
</dbReference>